<dbReference type="GO" id="GO:0004497">
    <property type="term" value="F:monooxygenase activity"/>
    <property type="evidence" value="ECO:0007669"/>
    <property type="project" value="UniProtKB-KW"/>
</dbReference>
<sequence length="1112" mass="125729">MTLRSDVRDTSLPIEIYIFDRENSDTFLGRARFFPSADNRIRNPVWIYLEGRGNLEEVSGRLEVSACFLENGPKLCKEDFVLSNLSATPSVYVKLATGSTFDLTSIGYYNAKDLTLRENTRPDGFVSPLKVVLSQSDSIDLYFPWSYDGRMPGRGSEVTTAMFYLAEIVLALEDLQECNPRPFYFTIFDIHPDTLGHIAFRDFNLCAVETSKDVESLECLKYMAPEILRAECCHPRTIFWSLAVVVFKICYARTPFTALAEDTPRKIVENICGKQVHFPPNLLGNVGKDLVESLLIKDPKKRLGATHGIEDVKNHPFFAEIDWVKLRRREIIPPFKPRPPIKFANRELCSPPELKTSARREDEHIIIPHRYLVRRKRSICREFSQADVCEKEEKERRLKPEFPDLVRERGLQLPLSEEINWSGREQLVEFKIAQEVPLRELNAIGHGGSAMVDSVLCRRVKLARKTMMCTRRQKLETMINEVEHLQSLRHPHIIQLVDSYLQGRKFAILLYPVAQWNLSMSLELCHAYETETAQETSESLFAVYIADFGINKKFATDELSRTDSLIALSRKYCAPEVYDGEPRGRAADIFSLGCVFLEIATIIQSCSVDEFAEFRSHRSNPRDFNDDESYHANPDNVSRWIDKLRAIPQLGLTRREGTVEKLDLVQQMVKWNPDERPTASQVLDRLGGPRDCCEKERETMPAVKIAIIGAGPAGLTLARILQQNSIPCTVYEAESSRNNRNQGGTLDLQPNAGQLALKEAGLLPIFHKHARPEGEASKIVKYDGSVLWDDNGMEPWRPAEEGEQQKPEIDRVVLRDILIDSLEEGSLKWGKKVLGVSENEKTKGKFNVSFADGTMAQDIDLLVGADGAWSKVRPLLTSEKPFYSGITMIELWALDAEKKNPWLSQYAGQGSMFMFDEGRAIVCQRQGTGAIRTYAGVRKPETWATECGIDWTGADARERLVAEYFNDCGEDLKRLILESQDELILRHLWMLPVGVKWDRDTCPGVTLLGDAAHLMTPFAGVGVNVAMGDALELANAIIARKESKTAKLVSDKNNIARAIEQYEKSMFERGKRAATKTMHGLKGHFSATGSEERAGRIQKGYNMIMAQKAEKK</sequence>
<reference evidence="6 7" key="1">
    <citation type="submission" date="2018-05" db="EMBL/GenBank/DDBJ databases">
        <title>Genome sequencing and assembly of the regulated plant pathogen Lachnellula willkommii and related sister species for the development of diagnostic species identification markers.</title>
        <authorList>
            <person name="Giroux E."/>
            <person name="Bilodeau G."/>
        </authorList>
    </citation>
    <scope>NUCLEOTIDE SEQUENCE [LARGE SCALE GENOMIC DNA]</scope>
    <source>
        <strain evidence="6 7">CBS 197.66</strain>
    </source>
</reference>
<dbReference type="SUPFAM" id="SSF51905">
    <property type="entry name" value="FAD/NAD(P)-binding domain"/>
    <property type="match status" value="1"/>
</dbReference>
<dbReference type="Pfam" id="PF00069">
    <property type="entry name" value="Pkinase"/>
    <property type="match status" value="2"/>
</dbReference>
<dbReference type="InterPro" id="IPR011009">
    <property type="entry name" value="Kinase-like_dom_sf"/>
</dbReference>
<keyword evidence="2" id="KW-0274">FAD</keyword>
<dbReference type="Gene3D" id="3.30.200.20">
    <property type="entry name" value="Phosphorylase Kinase, domain 1"/>
    <property type="match status" value="1"/>
</dbReference>
<feature type="domain" description="Protein kinase" evidence="5">
    <location>
        <begin position="44"/>
        <end position="318"/>
    </location>
</feature>
<accession>A0A8H8U4Q2</accession>
<dbReference type="Pfam" id="PF01494">
    <property type="entry name" value="FAD_binding_3"/>
    <property type="match status" value="1"/>
</dbReference>
<dbReference type="GO" id="GO:0071949">
    <property type="term" value="F:FAD binding"/>
    <property type="evidence" value="ECO:0007669"/>
    <property type="project" value="InterPro"/>
</dbReference>
<dbReference type="PANTHER" id="PTHR46972">
    <property type="entry name" value="MONOOXYGENASE ASQM-RELATED"/>
    <property type="match status" value="1"/>
</dbReference>
<dbReference type="SMART" id="SM00220">
    <property type="entry name" value="S_TKc"/>
    <property type="match status" value="1"/>
</dbReference>
<evidence type="ECO:0000256" key="1">
    <source>
        <dbReference type="ARBA" id="ARBA00022630"/>
    </source>
</evidence>
<dbReference type="PRINTS" id="PR00420">
    <property type="entry name" value="RNGMNOXGNASE"/>
</dbReference>
<dbReference type="EMBL" id="QGMJ01000730">
    <property type="protein sequence ID" value="TVY33857.1"/>
    <property type="molecule type" value="Genomic_DNA"/>
</dbReference>
<evidence type="ECO:0000259" key="5">
    <source>
        <dbReference type="PROSITE" id="PS50011"/>
    </source>
</evidence>
<organism evidence="6 7">
    <name type="scientific">Lachnellula subtilissima</name>
    <dbReference type="NCBI Taxonomy" id="602034"/>
    <lineage>
        <taxon>Eukaryota</taxon>
        <taxon>Fungi</taxon>
        <taxon>Dikarya</taxon>
        <taxon>Ascomycota</taxon>
        <taxon>Pezizomycotina</taxon>
        <taxon>Leotiomycetes</taxon>
        <taxon>Helotiales</taxon>
        <taxon>Lachnaceae</taxon>
        <taxon>Lachnellula</taxon>
    </lineage>
</organism>
<name>A0A8H8U4Q2_9HELO</name>
<dbReference type="PROSITE" id="PS50011">
    <property type="entry name" value="PROTEIN_KINASE_DOM"/>
    <property type="match status" value="2"/>
</dbReference>
<evidence type="ECO:0000313" key="7">
    <source>
        <dbReference type="Proteomes" id="UP000462212"/>
    </source>
</evidence>
<dbReference type="Gene3D" id="1.10.510.10">
    <property type="entry name" value="Transferase(Phosphotransferase) domain 1"/>
    <property type="match status" value="2"/>
</dbReference>
<evidence type="ECO:0000256" key="4">
    <source>
        <dbReference type="ARBA" id="ARBA00023033"/>
    </source>
</evidence>
<dbReference type="SUPFAM" id="SSF56112">
    <property type="entry name" value="Protein kinase-like (PK-like)"/>
    <property type="match status" value="2"/>
</dbReference>
<dbReference type="OrthoDB" id="655030at2759"/>
<keyword evidence="3" id="KW-0560">Oxidoreductase</keyword>
<feature type="domain" description="Protein kinase" evidence="5">
    <location>
        <begin position="438"/>
        <end position="703"/>
    </location>
</feature>
<dbReference type="InterPro" id="IPR000719">
    <property type="entry name" value="Prot_kinase_dom"/>
</dbReference>
<dbReference type="InterPro" id="IPR036188">
    <property type="entry name" value="FAD/NAD-bd_sf"/>
</dbReference>
<evidence type="ECO:0000256" key="3">
    <source>
        <dbReference type="ARBA" id="ARBA00023002"/>
    </source>
</evidence>
<comment type="caution">
    <text evidence="6">The sequence shown here is derived from an EMBL/GenBank/DDBJ whole genome shotgun (WGS) entry which is preliminary data.</text>
</comment>
<dbReference type="GO" id="GO:0005524">
    <property type="term" value="F:ATP binding"/>
    <property type="evidence" value="ECO:0007669"/>
    <property type="project" value="InterPro"/>
</dbReference>
<keyword evidence="4" id="KW-0503">Monooxygenase</keyword>
<keyword evidence="7" id="KW-1185">Reference proteome</keyword>
<dbReference type="AlphaFoldDB" id="A0A8H8U4Q2"/>
<dbReference type="InterPro" id="IPR002938">
    <property type="entry name" value="FAD-bd"/>
</dbReference>
<proteinExistence type="predicted"/>
<keyword evidence="1" id="KW-0285">Flavoprotein</keyword>
<evidence type="ECO:0000256" key="2">
    <source>
        <dbReference type="ARBA" id="ARBA00022827"/>
    </source>
</evidence>
<protein>
    <submittedName>
        <fullName evidence="6">Tetracycline resistance protein from transposon</fullName>
    </submittedName>
</protein>
<dbReference type="Proteomes" id="UP000462212">
    <property type="component" value="Unassembled WGS sequence"/>
</dbReference>
<evidence type="ECO:0000313" key="6">
    <source>
        <dbReference type="EMBL" id="TVY33857.1"/>
    </source>
</evidence>
<dbReference type="PANTHER" id="PTHR46972:SF1">
    <property type="entry name" value="FAD DEPENDENT OXIDOREDUCTASE DOMAIN-CONTAINING PROTEIN"/>
    <property type="match status" value="1"/>
</dbReference>
<dbReference type="GO" id="GO:0004672">
    <property type="term" value="F:protein kinase activity"/>
    <property type="evidence" value="ECO:0007669"/>
    <property type="project" value="InterPro"/>
</dbReference>
<dbReference type="Gene3D" id="3.50.50.60">
    <property type="entry name" value="FAD/NAD(P)-binding domain"/>
    <property type="match status" value="1"/>
</dbReference>
<gene>
    <name evidence="6" type="primary">tetX</name>
    <name evidence="6" type="ORF">LSUB1_G007855</name>
</gene>